<dbReference type="EMBL" id="CP046401">
    <property type="protein sequence ID" value="QGY46713.1"/>
    <property type="molecule type" value="Genomic_DNA"/>
</dbReference>
<sequence length="296" mass="34424">MKIKSTIQISIIFLIMSYSQPVKSQTEFGVFADCQYCDCETRNTRFYKNSPDKLNECITFFNQNENIEFVVGLGDLIDRNLSSYETLIPILNQSKNEIFHVIGNHDLEVNNEFLEKVPEKLNLSKTWYSFVKNSWRFIFLNGNDITFHSNNPEIVNQAKKIVSKMKNQNKPNSFDWNGGIGDEQLVWMESQLEEAQTKNQKVILFCHYPLLPLEAHTLWNSEEVLAILQKYKCVKCWMNGHNHAGNYMLWEGIHFLNLTGMVETENTNSFAIVKIENNNIIINGFGNEPDRTLQIY</sequence>
<dbReference type="GO" id="GO:0047631">
    <property type="term" value="F:ADP-ribose diphosphatase activity"/>
    <property type="evidence" value="ECO:0007669"/>
    <property type="project" value="TreeGrafter"/>
</dbReference>
<evidence type="ECO:0000313" key="3">
    <source>
        <dbReference type="Proteomes" id="UP000428260"/>
    </source>
</evidence>
<dbReference type="GO" id="GO:0030145">
    <property type="term" value="F:manganese ion binding"/>
    <property type="evidence" value="ECO:0007669"/>
    <property type="project" value="TreeGrafter"/>
</dbReference>
<dbReference type="InterPro" id="IPR004843">
    <property type="entry name" value="Calcineurin-like_PHP"/>
</dbReference>
<dbReference type="Gene3D" id="3.60.21.10">
    <property type="match status" value="1"/>
</dbReference>
<dbReference type="RefSeq" id="WP_158869864.1">
    <property type="nucleotide sequence ID" value="NZ_CP046401.1"/>
</dbReference>
<gene>
    <name evidence="2" type="ORF">GM418_24565</name>
</gene>
<dbReference type="KEGG" id="mcos:GM418_24565"/>
<dbReference type="GO" id="GO:0047734">
    <property type="term" value="F:CDP-glycerol diphosphatase activity"/>
    <property type="evidence" value="ECO:0007669"/>
    <property type="project" value="TreeGrafter"/>
</dbReference>
<dbReference type="Proteomes" id="UP000428260">
    <property type="component" value="Chromosome"/>
</dbReference>
<dbReference type="PANTHER" id="PTHR16509">
    <property type="match status" value="1"/>
</dbReference>
<dbReference type="InterPro" id="IPR029052">
    <property type="entry name" value="Metallo-depent_PP-like"/>
</dbReference>
<accession>A0A6I6K518</accession>
<dbReference type="SUPFAM" id="SSF56300">
    <property type="entry name" value="Metallo-dependent phosphatases"/>
    <property type="match status" value="1"/>
</dbReference>
<keyword evidence="3" id="KW-1185">Reference proteome</keyword>
<organism evidence="2 3">
    <name type="scientific">Maribellus comscasis</name>
    <dbReference type="NCBI Taxonomy" id="2681766"/>
    <lineage>
        <taxon>Bacteria</taxon>
        <taxon>Pseudomonadati</taxon>
        <taxon>Bacteroidota</taxon>
        <taxon>Bacteroidia</taxon>
        <taxon>Marinilabiliales</taxon>
        <taxon>Prolixibacteraceae</taxon>
        <taxon>Maribellus</taxon>
    </lineage>
</organism>
<protein>
    <submittedName>
        <fullName evidence="2">Phosphoesterase</fullName>
    </submittedName>
</protein>
<evidence type="ECO:0000313" key="2">
    <source>
        <dbReference type="EMBL" id="QGY46713.1"/>
    </source>
</evidence>
<evidence type="ECO:0000259" key="1">
    <source>
        <dbReference type="Pfam" id="PF00149"/>
    </source>
</evidence>
<dbReference type="PANTHER" id="PTHR16509:SF8">
    <property type="entry name" value="MANGANESE-DEPENDENT ADP-RIBOSE_CDP-ALCOHOL DIPHOSPHATASE"/>
    <property type="match status" value="1"/>
</dbReference>
<proteinExistence type="predicted"/>
<dbReference type="AlphaFoldDB" id="A0A6I6K518"/>
<dbReference type="GO" id="GO:0008663">
    <property type="term" value="F:2',3'-cyclic-nucleotide 2'-phosphodiesterase activity"/>
    <property type="evidence" value="ECO:0007669"/>
    <property type="project" value="TreeGrafter"/>
</dbReference>
<reference evidence="2 3" key="1">
    <citation type="submission" date="2019-11" db="EMBL/GenBank/DDBJ databases">
        <authorList>
            <person name="Zheng R.K."/>
            <person name="Sun C.M."/>
        </authorList>
    </citation>
    <scope>NUCLEOTIDE SEQUENCE [LARGE SCALE GENOMIC DNA]</scope>
    <source>
        <strain evidence="2 3">WC007</strain>
    </source>
</reference>
<feature type="domain" description="Calcineurin-like phosphoesterase" evidence="1">
    <location>
        <begin position="28"/>
        <end position="244"/>
    </location>
</feature>
<name>A0A6I6K518_9BACT</name>
<dbReference type="Pfam" id="PF00149">
    <property type="entry name" value="Metallophos"/>
    <property type="match status" value="1"/>
</dbReference>